<organism evidence="1 2">
    <name type="scientific">Mikania micrantha</name>
    <name type="common">bitter vine</name>
    <dbReference type="NCBI Taxonomy" id="192012"/>
    <lineage>
        <taxon>Eukaryota</taxon>
        <taxon>Viridiplantae</taxon>
        <taxon>Streptophyta</taxon>
        <taxon>Embryophyta</taxon>
        <taxon>Tracheophyta</taxon>
        <taxon>Spermatophyta</taxon>
        <taxon>Magnoliopsida</taxon>
        <taxon>eudicotyledons</taxon>
        <taxon>Gunneridae</taxon>
        <taxon>Pentapetalae</taxon>
        <taxon>asterids</taxon>
        <taxon>campanulids</taxon>
        <taxon>Asterales</taxon>
        <taxon>Asteraceae</taxon>
        <taxon>Asteroideae</taxon>
        <taxon>Heliantheae alliance</taxon>
        <taxon>Eupatorieae</taxon>
        <taxon>Mikania</taxon>
    </lineage>
</organism>
<comment type="caution">
    <text evidence="1">The sequence shown here is derived from an EMBL/GenBank/DDBJ whole genome shotgun (WGS) entry which is preliminary data.</text>
</comment>
<sequence>MDGSRMGECQGENRANCVRFDHRAEGFATVNTELLRPAITHKNQLSRIIVNKSPEFVGHGYIPVGVAKGISGIAGYRRNGDRTKKVKWRRIVQQFGDWYWLRSRIGELEPEWDPRLEVGLGRRE</sequence>
<evidence type="ECO:0000313" key="2">
    <source>
        <dbReference type="Proteomes" id="UP000326396"/>
    </source>
</evidence>
<keyword evidence="2" id="KW-1185">Reference proteome</keyword>
<dbReference type="EMBL" id="SZYD01000006">
    <property type="protein sequence ID" value="KAD5961507.1"/>
    <property type="molecule type" value="Genomic_DNA"/>
</dbReference>
<dbReference type="Proteomes" id="UP000326396">
    <property type="component" value="Linkage Group LG14"/>
</dbReference>
<proteinExistence type="predicted"/>
<gene>
    <name evidence="1" type="ORF">E3N88_12980</name>
</gene>
<dbReference type="AlphaFoldDB" id="A0A5N6P745"/>
<reference evidence="1 2" key="1">
    <citation type="submission" date="2019-05" db="EMBL/GenBank/DDBJ databases">
        <title>Mikania micrantha, genome provides insights into the molecular mechanism of rapid growth.</title>
        <authorList>
            <person name="Liu B."/>
        </authorList>
    </citation>
    <scope>NUCLEOTIDE SEQUENCE [LARGE SCALE GENOMIC DNA]</scope>
    <source>
        <strain evidence="1">NLD-2019</strain>
        <tissue evidence="1">Leaf</tissue>
    </source>
</reference>
<protein>
    <submittedName>
        <fullName evidence="1">Uncharacterized protein</fullName>
    </submittedName>
</protein>
<accession>A0A5N6P745</accession>
<evidence type="ECO:0000313" key="1">
    <source>
        <dbReference type="EMBL" id="KAD5961507.1"/>
    </source>
</evidence>
<name>A0A5N6P745_9ASTR</name>